<organism evidence="1 2">
    <name type="scientific">Holothuria leucospilota</name>
    <name type="common">Black long sea cucumber</name>
    <name type="synonym">Mertensiothuria leucospilota</name>
    <dbReference type="NCBI Taxonomy" id="206669"/>
    <lineage>
        <taxon>Eukaryota</taxon>
        <taxon>Metazoa</taxon>
        <taxon>Echinodermata</taxon>
        <taxon>Eleutherozoa</taxon>
        <taxon>Echinozoa</taxon>
        <taxon>Holothuroidea</taxon>
        <taxon>Aspidochirotacea</taxon>
        <taxon>Aspidochirotida</taxon>
        <taxon>Holothuriidae</taxon>
        <taxon>Holothuria</taxon>
    </lineage>
</organism>
<accession>A0A9Q1B954</accession>
<protein>
    <submittedName>
        <fullName evidence="1">Uncharacterized protein</fullName>
    </submittedName>
</protein>
<reference evidence="1" key="1">
    <citation type="submission" date="2021-10" db="EMBL/GenBank/DDBJ databases">
        <title>Tropical sea cucumber genome reveals ecological adaptation and Cuvierian tubules defense mechanism.</title>
        <authorList>
            <person name="Chen T."/>
        </authorList>
    </citation>
    <scope>NUCLEOTIDE SEQUENCE</scope>
    <source>
        <strain evidence="1">Nanhai2018</strain>
        <tissue evidence="1">Muscle</tissue>
    </source>
</reference>
<sequence>MAAIYVLCVKLRLTQFFKITLESDDHACQKLDAKTHCVRKTHAAARNFHLSPKLSRPDSENRISWEKLGKILPQRLIHVQQRM</sequence>
<dbReference type="AlphaFoldDB" id="A0A9Q1B954"/>
<dbReference type="Proteomes" id="UP001152320">
    <property type="component" value="Unassembled WGS sequence"/>
</dbReference>
<dbReference type="EMBL" id="JAIZAY010001733">
    <property type="protein sequence ID" value="KAJ8017495.1"/>
    <property type="molecule type" value="Genomic_DNA"/>
</dbReference>
<comment type="caution">
    <text evidence="1">The sequence shown here is derived from an EMBL/GenBank/DDBJ whole genome shotgun (WGS) entry which is preliminary data.</text>
</comment>
<keyword evidence="2" id="KW-1185">Reference proteome</keyword>
<evidence type="ECO:0000313" key="2">
    <source>
        <dbReference type="Proteomes" id="UP001152320"/>
    </source>
</evidence>
<proteinExistence type="predicted"/>
<evidence type="ECO:0000313" key="1">
    <source>
        <dbReference type="EMBL" id="KAJ8017495.1"/>
    </source>
</evidence>
<gene>
    <name evidence="1" type="ORF">HOLleu_45054</name>
</gene>
<name>A0A9Q1B954_HOLLE</name>